<comment type="function">
    <text evidence="6">HflC and HflK could regulate a protease.</text>
</comment>
<evidence type="ECO:0000256" key="6">
    <source>
        <dbReference type="PIRNR" id="PIRNR005651"/>
    </source>
</evidence>
<dbReference type="CDD" id="cd03405">
    <property type="entry name" value="SPFH_HflC"/>
    <property type="match status" value="1"/>
</dbReference>
<evidence type="ECO:0000256" key="2">
    <source>
        <dbReference type="ARBA" id="ARBA00007862"/>
    </source>
</evidence>
<dbReference type="SUPFAM" id="SSF117892">
    <property type="entry name" value="Band 7/SPFH domain"/>
    <property type="match status" value="1"/>
</dbReference>
<dbReference type="Gene3D" id="3.30.479.30">
    <property type="entry name" value="Band 7 domain"/>
    <property type="match status" value="1"/>
</dbReference>
<protein>
    <recommendedName>
        <fullName evidence="6">Protein HflC</fullName>
    </recommendedName>
</protein>
<evidence type="ECO:0000256" key="3">
    <source>
        <dbReference type="ARBA" id="ARBA00022692"/>
    </source>
</evidence>
<evidence type="ECO:0000256" key="5">
    <source>
        <dbReference type="ARBA" id="ARBA00023136"/>
    </source>
</evidence>
<keyword evidence="3" id="KW-0812">Transmembrane</keyword>
<dbReference type="OrthoDB" id="9812991at2"/>
<evidence type="ECO:0000259" key="7">
    <source>
        <dbReference type="SMART" id="SM00244"/>
    </source>
</evidence>
<feature type="domain" description="Band 7" evidence="7">
    <location>
        <begin position="21"/>
        <end position="204"/>
    </location>
</feature>
<dbReference type="Proteomes" id="UP000229757">
    <property type="component" value="Chromosome"/>
</dbReference>
<dbReference type="NCBIfam" id="TIGR01932">
    <property type="entry name" value="hflC"/>
    <property type="match status" value="1"/>
</dbReference>
<keyword evidence="5" id="KW-0472">Membrane</keyword>
<evidence type="ECO:0000313" key="9">
    <source>
        <dbReference type="Proteomes" id="UP000229757"/>
    </source>
</evidence>
<dbReference type="RefSeq" id="WP_100256445.1">
    <property type="nucleotide sequence ID" value="NZ_CP011797.1"/>
</dbReference>
<dbReference type="AlphaFoldDB" id="A0A2K8KT46"/>
<comment type="subcellular location">
    <subcellularLocation>
        <location evidence="1">Membrane</location>
        <topology evidence="1">Single-pass membrane protein</topology>
    </subcellularLocation>
</comment>
<evidence type="ECO:0000256" key="1">
    <source>
        <dbReference type="ARBA" id="ARBA00004167"/>
    </source>
</evidence>
<keyword evidence="9" id="KW-1185">Reference proteome</keyword>
<gene>
    <name evidence="8" type="primary">hflC</name>
    <name evidence="8" type="ORF">REIFOR_00908</name>
</gene>
<evidence type="ECO:0000313" key="8">
    <source>
        <dbReference type="EMBL" id="ATX76076.1"/>
    </source>
</evidence>
<dbReference type="InterPro" id="IPR001107">
    <property type="entry name" value="Band_7"/>
</dbReference>
<dbReference type="InterPro" id="IPR010200">
    <property type="entry name" value="HflC"/>
</dbReference>
<proteinExistence type="inferred from homology"/>
<organism evidence="8 9">
    <name type="scientific">Reinekea forsetii</name>
    <dbReference type="NCBI Taxonomy" id="1336806"/>
    <lineage>
        <taxon>Bacteria</taxon>
        <taxon>Pseudomonadati</taxon>
        <taxon>Pseudomonadota</taxon>
        <taxon>Gammaproteobacteria</taxon>
        <taxon>Oceanospirillales</taxon>
        <taxon>Saccharospirillaceae</taxon>
        <taxon>Reinekea</taxon>
    </lineage>
</organism>
<dbReference type="EMBL" id="CP011797">
    <property type="protein sequence ID" value="ATX76076.1"/>
    <property type="molecule type" value="Genomic_DNA"/>
</dbReference>
<dbReference type="PANTHER" id="PTHR42911:SF1">
    <property type="entry name" value="MODULATOR OF FTSH PROTEASE HFLC"/>
    <property type="match status" value="1"/>
</dbReference>
<reference evidence="8 9" key="1">
    <citation type="journal article" date="2017" name="Environ. Microbiol.">
        <title>Genomic and physiological analyses of 'Reinekea forsetii' reveal a versatile opportunistic lifestyle during spring algae blooms.</title>
        <authorList>
            <person name="Avci B."/>
            <person name="Hahnke R.L."/>
            <person name="Chafee M."/>
            <person name="Fischer T."/>
            <person name="Gruber-Vodicka H."/>
            <person name="Tegetmeyer H.E."/>
            <person name="Harder J."/>
            <person name="Fuchs B.M."/>
            <person name="Amann R.I."/>
            <person name="Teeling H."/>
        </authorList>
    </citation>
    <scope>NUCLEOTIDE SEQUENCE [LARGE SCALE GENOMIC DNA]</scope>
    <source>
        <strain evidence="8 9">Hel1_31_D35</strain>
    </source>
</reference>
<dbReference type="InterPro" id="IPR036013">
    <property type="entry name" value="Band_7/SPFH_dom_sf"/>
</dbReference>
<evidence type="ECO:0000256" key="4">
    <source>
        <dbReference type="ARBA" id="ARBA00022989"/>
    </source>
</evidence>
<comment type="similarity">
    <text evidence="2 6">Belongs to the band 7/mec-2 family. HflC subfamily.</text>
</comment>
<dbReference type="PANTHER" id="PTHR42911">
    <property type="entry name" value="MODULATOR OF FTSH PROTEASE HFLC"/>
    <property type="match status" value="1"/>
</dbReference>
<dbReference type="KEGG" id="rfo:REIFOR_00908"/>
<dbReference type="SMART" id="SM00244">
    <property type="entry name" value="PHB"/>
    <property type="match status" value="1"/>
</dbReference>
<dbReference type="Pfam" id="PF01145">
    <property type="entry name" value="Band_7"/>
    <property type="match status" value="1"/>
</dbReference>
<dbReference type="PIRSF" id="PIRSF005651">
    <property type="entry name" value="HflC"/>
    <property type="match status" value="1"/>
</dbReference>
<accession>A0A2K8KT46</accession>
<name>A0A2K8KT46_9GAMM</name>
<sequence length="310" mass="34992">MNAKSSLLVVVLGLVILAASSSMFIIEERQTAIRLYFGEVTAWDIEPGLHFKIPLVHQIKKFDNRLITLDSQAERFITSEQKSLEVDSYVQWRITETLKFYTANSGGDFFRANEVLGSRVNAALRDAFGDKSLREVVTGLKTGEILSSGNNIRSDEGERDALMQRVLQKVNAVAVTELGIQVVDIRIKAIDLPQEVSSDVFRRMRSDRDQEARKFRSEGQRQAEIIQANADQERTITIANAFRESEQIRGAGDADAAKIYTSAYSVDSEFYAFHRSLRAYRNAFNSTGDMLVLEPDSDFFRYLNNQNGKP</sequence>
<dbReference type="GO" id="GO:0016020">
    <property type="term" value="C:membrane"/>
    <property type="evidence" value="ECO:0007669"/>
    <property type="project" value="UniProtKB-SubCell"/>
</dbReference>
<keyword evidence="4" id="KW-1133">Transmembrane helix</keyword>